<proteinExistence type="predicted"/>
<dbReference type="AlphaFoldDB" id="X6LUC7"/>
<accession>X6LUC7</accession>
<dbReference type="Proteomes" id="UP000023152">
    <property type="component" value="Unassembled WGS sequence"/>
</dbReference>
<evidence type="ECO:0000313" key="4">
    <source>
        <dbReference type="Proteomes" id="UP000023152"/>
    </source>
</evidence>
<name>X6LUC7_RETFI</name>
<feature type="region of interest" description="Disordered" evidence="2">
    <location>
        <begin position="421"/>
        <end position="452"/>
    </location>
</feature>
<keyword evidence="4" id="KW-1185">Reference proteome</keyword>
<gene>
    <name evidence="3" type="ORF">RFI_31873</name>
</gene>
<sequence length="496" mass="58966">MSKEENKFIEAAKEEHKFIEAAKEEEDSASASEERYNDIEEEYQNELKRLAAIWKQQQREEMEADIDKLIAKKKIPWETRTPKIIKKRETRKIWYSRQLTDKQLKRLESLKSQQRSKTIQLKQMHVMLNSCKSLCTWSMPLSWSKQDMRNMFSCFGEVSKCQITDPTRKVVRPQKRAHYVKKKRHLLFYMTTSTATSCLPISDTPVMFPLLCLSWTASPSSHFTSSKFVRTAMHFDSSTIVQTFYQGSILLGKDGLFFLFFFKKKGLHTCTYITVNFFFLIEIFSEYEHSSSKNLAKMEQQVDKFMFEFDRLTALQHKQYKENTPHHMRDWIQAKGKDGFNTIYYSSKFLRKKYRKLADTYNDQPVSNIYDKKKLKEYYQLNNVKDFFAIKKSRVIRQKNKLKGAEIAKFDQGKWTKATSENMRHRGRDQFRPKKTSLQPSSQSSLPLHSATSNKLHQKLNIRSKTFLCFEKREMLNLLNPFRFCVDFFVCLLFWN</sequence>
<keyword evidence="1" id="KW-0175">Coiled coil</keyword>
<evidence type="ECO:0000256" key="2">
    <source>
        <dbReference type="SAM" id="MobiDB-lite"/>
    </source>
</evidence>
<evidence type="ECO:0000256" key="1">
    <source>
        <dbReference type="SAM" id="Coils"/>
    </source>
</evidence>
<feature type="compositionally biased region" description="Basic and acidic residues" evidence="2">
    <location>
        <begin position="422"/>
        <end position="432"/>
    </location>
</feature>
<evidence type="ECO:0000313" key="3">
    <source>
        <dbReference type="EMBL" id="ETO05523.1"/>
    </source>
</evidence>
<organism evidence="3 4">
    <name type="scientific">Reticulomyxa filosa</name>
    <dbReference type="NCBI Taxonomy" id="46433"/>
    <lineage>
        <taxon>Eukaryota</taxon>
        <taxon>Sar</taxon>
        <taxon>Rhizaria</taxon>
        <taxon>Retaria</taxon>
        <taxon>Foraminifera</taxon>
        <taxon>Monothalamids</taxon>
        <taxon>Reticulomyxidae</taxon>
        <taxon>Reticulomyxa</taxon>
    </lineage>
</organism>
<feature type="coiled-coil region" evidence="1">
    <location>
        <begin position="9"/>
        <end position="60"/>
    </location>
</feature>
<protein>
    <submittedName>
        <fullName evidence="3">Uncharacterized protein</fullName>
    </submittedName>
</protein>
<reference evidence="3 4" key="1">
    <citation type="journal article" date="2013" name="Curr. Biol.">
        <title>The Genome of the Foraminiferan Reticulomyxa filosa.</title>
        <authorList>
            <person name="Glockner G."/>
            <person name="Hulsmann N."/>
            <person name="Schleicher M."/>
            <person name="Noegel A.A."/>
            <person name="Eichinger L."/>
            <person name="Gallinger C."/>
            <person name="Pawlowski J."/>
            <person name="Sierra R."/>
            <person name="Euteneuer U."/>
            <person name="Pillet L."/>
            <person name="Moustafa A."/>
            <person name="Platzer M."/>
            <person name="Groth M."/>
            <person name="Szafranski K."/>
            <person name="Schliwa M."/>
        </authorList>
    </citation>
    <scope>NUCLEOTIDE SEQUENCE [LARGE SCALE GENOMIC DNA]</scope>
</reference>
<feature type="compositionally biased region" description="Low complexity" evidence="2">
    <location>
        <begin position="437"/>
        <end position="448"/>
    </location>
</feature>
<dbReference type="EMBL" id="ASPP01028029">
    <property type="protein sequence ID" value="ETO05523.1"/>
    <property type="molecule type" value="Genomic_DNA"/>
</dbReference>
<comment type="caution">
    <text evidence="3">The sequence shown here is derived from an EMBL/GenBank/DDBJ whole genome shotgun (WGS) entry which is preliminary data.</text>
</comment>